<dbReference type="InterPro" id="IPR037185">
    <property type="entry name" value="EmrE-like"/>
</dbReference>
<evidence type="ECO:0000256" key="7">
    <source>
        <dbReference type="RuleBase" id="RU003942"/>
    </source>
</evidence>
<dbReference type="GO" id="GO:0015199">
    <property type="term" value="F:amino-acid betaine transmembrane transporter activity"/>
    <property type="evidence" value="ECO:0007669"/>
    <property type="project" value="TreeGrafter"/>
</dbReference>
<evidence type="ECO:0000256" key="1">
    <source>
        <dbReference type="ARBA" id="ARBA00004651"/>
    </source>
</evidence>
<evidence type="ECO:0000313" key="9">
    <source>
        <dbReference type="EMBL" id="NYD21853.1"/>
    </source>
</evidence>
<keyword evidence="6 8" id="KW-0472">Membrane</keyword>
<dbReference type="GO" id="GO:0015220">
    <property type="term" value="F:choline transmembrane transporter activity"/>
    <property type="evidence" value="ECO:0007669"/>
    <property type="project" value="TreeGrafter"/>
</dbReference>
<feature type="transmembrane region" description="Helical" evidence="8">
    <location>
        <begin position="58"/>
        <end position="81"/>
    </location>
</feature>
<keyword evidence="2" id="KW-0813">Transport</keyword>
<dbReference type="GO" id="GO:0005886">
    <property type="term" value="C:plasma membrane"/>
    <property type="evidence" value="ECO:0007669"/>
    <property type="project" value="UniProtKB-SubCell"/>
</dbReference>
<dbReference type="RefSeq" id="WP_179750439.1">
    <property type="nucleotide sequence ID" value="NZ_BAAAGN010000005.1"/>
</dbReference>
<dbReference type="GO" id="GO:0015297">
    <property type="term" value="F:antiporter activity"/>
    <property type="evidence" value="ECO:0007669"/>
    <property type="project" value="TreeGrafter"/>
</dbReference>
<dbReference type="SUPFAM" id="SSF103481">
    <property type="entry name" value="Multidrug resistance efflux transporter EmrE"/>
    <property type="match status" value="1"/>
</dbReference>
<evidence type="ECO:0000256" key="2">
    <source>
        <dbReference type="ARBA" id="ARBA00022448"/>
    </source>
</evidence>
<dbReference type="GO" id="GO:0031460">
    <property type="term" value="P:glycine betaine transport"/>
    <property type="evidence" value="ECO:0007669"/>
    <property type="project" value="TreeGrafter"/>
</dbReference>
<dbReference type="Gene3D" id="1.10.3730.20">
    <property type="match status" value="1"/>
</dbReference>
<evidence type="ECO:0000313" key="10">
    <source>
        <dbReference type="Proteomes" id="UP000521922"/>
    </source>
</evidence>
<gene>
    <name evidence="9" type="ORF">BJ968_001393</name>
</gene>
<accession>A0A7Y9DJV8</accession>
<reference evidence="9 10" key="1">
    <citation type="submission" date="2020-07" db="EMBL/GenBank/DDBJ databases">
        <title>Sequencing the genomes of 1000 actinobacteria strains.</title>
        <authorList>
            <person name="Klenk H.-P."/>
        </authorList>
    </citation>
    <scope>NUCLEOTIDE SEQUENCE [LARGE SCALE GENOMIC DNA]</scope>
    <source>
        <strain evidence="9 10">DSM 7487</strain>
    </source>
</reference>
<protein>
    <submittedName>
        <fullName evidence="9">Small multidrug resistance pump</fullName>
    </submittedName>
</protein>
<evidence type="ECO:0000256" key="8">
    <source>
        <dbReference type="SAM" id="Phobius"/>
    </source>
</evidence>
<organism evidence="9 10">
    <name type="scientific">Kineococcus aurantiacus</name>
    <dbReference type="NCBI Taxonomy" id="37633"/>
    <lineage>
        <taxon>Bacteria</taxon>
        <taxon>Bacillati</taxon>
        <taxon>Actinomycetota</taxon>
        <taxon>Actinomycetes</taxon>
        <taxon>Kineosporiales</taxon>
        <taxon>Kineosporiaceae</taxon>
        <taxon>Kineococcus</taxon>
    </lineage>
</organism>
<keyword evidence="3" id="KW-1003">Cell membrane</keyword>
<dbReference type="EMBL" id="JACCBB010000001">
    <property type="protein sequence ID" value="NYD21853.1"/>
    <property type="molecule type" value="Genomic_DNA"/>
</dbReference>
<dbReference type="PANTHER" id="PTHR30561:SF1">
    <property type="entry name" value="MULTIDRUG TRANSPORTER EMRE"/>
    <property type="match status" value="1"/>
</dbReference>
<sequence length="115" mass="11611">MRRSAWGLLAGAVLSEVTATLSLRAATTEPLWYGPVVAGYLAAFVLLAAVLRRGMAIGVVYGLWAAAGVVLTALAGAALFAEPLTPLMAAGIALVVAGVLLVELGSRHPGEGTGR</sequence>
<comment type="similarity">
    <text evidence="7">Belongs to the drug/metabolite transporter (DMT) superfamily. Small multidrug resistance (SMR) (TC 2.A.7.1) family.</text>
</comment>
<dbReference type="InterPro" id="IPR045324">
    <property type="entry name" value="Small_multidrug_res"/>
</dbReference>
<dbReference type="Pfam" id="PF00893">
    <property type="entry name" value="Multi_Drug_Res"/>
    <property type="match status" value="1"/>
</dbReference>
<evidence type="ECO:0000256" key="5">
    <source>
        <dbReference type="ARBA" id="ARBA00022989"/>
    </source>
</evidence>
<keyword evidence="5 8" id="KW-1133">Transmembrane helix</keyword>
<feature type="transmembrane region" description="Helical" evidence="8">
    <location>
        <begin position="32"/>
        <end position="51"/>
    </location>
</feature>
<evidence type="ECO:0000256" key="4">
    <source>
        <dbReference type="ARBA" id="ARBA00022692"/>
    </source>
</evidence>
<evidence type="ECO:0000256" key="6">
    <source>
        <dbReference type="ARBA" id="ARBA00023136"/>
    </source>
</evidence>
<name>A0A7Y9DJV8_9ACTN</name>
<dbReference type="InterPro" id="IPR000390">
    <property type="entry name" value="Small_drug/metabolite_transptr"/>
</dbReference>
<evidence type="ECO:0000256" key="3">
    <source>
        <dbReference type="ARBA" id="ARBA00022475"/>
    </source>
</evidence>
<feature type="transmembrane region" description="Helical" evidence="8">
    <location>
        <begin position="87"/>
        <end position="105"/>
    </location>
</feature>
<dbReference type="AlphaFoldDB" id="A0A7Y9DJV8"/>
<comment type="caution">
    <text evidence="9">The sequence shown here is derived from an EMBL/GenBank/DDBJ whole genome shotgun (WGS) entry which is preliminary data.</text>
</comment>
<keyword evidence="4 7" id="KW-0812">Transmembrane</keyword>
<comment type="subcellular location">
    <subcellularLocation>
        <location evidence="1 7">Cell membrane</location>
        <topology evidence="1 7">Multi-pass membrane protein</topology>
    </subcellularLocation>
</comment>
<dbReference type="PANTHER" id="PTHR30561">
    <property type="entry name" value="SMR FAMILY PROTON-DEPENDENT DRUG EFFLUX TRANSPORTER SUGE"/>
    <property type="match status" value="1"/>
</dbReference>
<dbReference type="Proteomes" id="UP000521922">
    <property type="component" value="Unassembled WGS sequence"/>
</dbReference>
<keyword evidence="10" id="KW-1185">Reference proteome</keyword>
<proteinExistence type="inferred from homology"/>